<dbReference type="InterPro" id="IPR050196">
    <property type="entry name" value="Cytochrome_P450_Monoox"/>
</dbReference>
<name>A0ABY5NE18_9ACTN</name>
<keyword evidence="2 7" id="KW-0349">Heme</keyword>
<dbReference type="InterPro" id="IPR036396">
    <property type="entry name" value="Cyt_P450_sf"/>
</dbReference>
<evidence type="ECO:0000256" key="3">
    <source>
        <dbReference type="ARBA" id="ARBA00022723"/>
    </source>
</evidence>
<dbReference type="Proteomes" id="UP001060150">
    <property type="component" value="Chromosome"/>
</dbReference>
<dbReference type="InterPro" id="IPR017972">
    <property type="entry name" value="Cyt_P450_CS"/>
</dbReference>
<evidence type="ECO:0000313" key="9">
    <source>
        <dbReference type="Proteomes" id="UP001060150"/>
    </source>
</evidence>
<dbReference type="RefSeq" id="WP_079046802.1">
    <property type="nucleotide sequence ID" value="NZ_CP102332.1"/>
</dbReference>
<dbReference type="Pfam" id="PF00067">
    <property type="entry name" value="p450"/>
    <property type="match status" value="1"/>
</dbReference>
<evidence type="ECO:0000256" key="5">
    <source>
        <dbReference type="ARBA" id="ARBA00023004"/>
    </source>
</evidence>
<dbReference type="PANTHER" id="PTHR24291:SF50">
    <property type="entry name" value="BIFUNCTIONAL ALBAFLAVENONE MONOOXYGENASE_TERPENE SYNTHASE"/>
    <property type="match status" value="1"/>
</dbReference>
<keyword evidence="4 7" id="KW-0560">Oxidoreductase</keyword>
<keyword evidence="3 7" id="KW-0479">Metal-binding</keyword>
<dbReference type="InterPro" id="IPR001128">
    <property type="entry name" value="Cyt_P450"/>
</dbReference>
<gene>
    <name evidence="8" type="ORF">NRO40_27865</name>
</gene>
<dbReference type="PRINTS" id="PR00385">
    <property type="entry name" value="P450"/>
</dbReference>
<accession>A0ABY5NE18</accession>
<proteinExistence type="inferred from homology"/>
<sequence length="449" mass="49313">MTDHRPGPTSPPRVPGSIPLLGHALSLWRDPLGFVTSLRAHGDLVRVDLGLMPIYVATSHDLVHEITVAQARSFEKGRFFDRLRPLAGNGLANADGETHRRHRRMVQPMFSADRIADYSAMMSRQAEAMADSWTPGQVVDIEQAMADYSIETLAATLFSTDIGLPAVEAVRTNLPVLLKTLLMRAVSPKALDRLPIRANREFDAAAARLRAVIDDVVAHARTTGPRDRSDLLTLLLAAQDADSGTGLTDTEVRDELSTIMFAGAETTATALAWVFHELAGRPDAEEQIAAEVRDVVGDRAVTVADVPRLPAIRRALDEVLRLHGVPLLMRRTTAPVRLGIHELPPGTEVAFSLYALHRDPAVYEHPDLFDPDRWLPERRAAIARHQFIPFGAGNRKCIADQFVWTEATIAIATVLQRWRLSPAPGHTPKEVASAVVHADRLPMVVHPRG</sequence>
<organism evidence="8 9">
    <name type="scientific">Streptomyces changanensis</name>
    <dbReference type="NCBI Taxonomy" id="2964669"/>
    <lineage>
        <taxon>Bacteria</taxon>
        <taxon>Bacillati</taxon>
        <taxon>Actinomycetota</taxon>
        <taxon>Actinomycetes</taxon>
        <taxon>Kitasatosporales</taxon>
        <taxon>Streptomycetaceae</taxon>
        <taxon>Streptomyces</taxon>
    </lineage>
</organism>
<evidence type="ECO:0000313" key="8">
    <source>
        <dbReference type="EMBL" id="UUS34271.1"/>
    </source>
</evidence>
<evidence type="ECO:0000256" key="6">
    <source>
        <dbReference type="ARBA" id="ARBA00023033"/>
    </source>
</evidence>
<evidence type="ECO:0000256" key="7">
    <source>
        <dbReference type="RuleBase" id="RU000461"/>
    </source>
</evidence>
<dbReference type="InterPro" id="IPR002403">
    <property type="entry name" value="Cyt_P450_E_grp-IV"/>
</dbReference>
<dbReference type="PROSITE" id="PS00086">
    <property type="entry name" value="CYTOCHROME_P450"/>
    <property type="match status" value="1"/>
</dbReference>
<dbReference type="SUPFAM" id="SSF48264">
    <property type="entry name" value="Cytochrome P450"/>
    <property type="match status" value="1"/>
</dbReference>
<dbReference type="EMBL" id="CP102332">
    <property type="protein sequence ID" value="UUS34271.1"/>
    <property type="molecule type" value="Genomic_DNA"/>
</dbReference>
<keyword evidence="5 7" id="KW-0408">Iron</keyword>
<keyword evidence="6 7" id="KW-0503">Monooxygenase</keyword>
<dbReference type="CDD" id="cd11049">
    <property type="entry name" value="CYP170A1-like"/>
    <property type="match status" value="1"/>
</dbReference>
<reference evidence="8" key="1">
    <citation type="submission" date="2022-08" db="EMBL/GenBank/DDBJ databases">
        <title>Streptomyces changanensis sp. nov., an actinomycete isolated from soil.</title>
        <authorList>
            <person name="Wu H."/>
            <person name="Han L."/>
        </authorList>
    </citation>
    <scope>NUCLEOTIDE SEQUENCE</scope>
    <source>
        <strain evidence="8">HL-66</strain>
    </source>
</reference>
<protein>
    <submittedName>
        <fullName evidence="8">Cytochrome P450</fullName>
    </submittedName>
</protein>
<dbReference type="PRINTS" id="PR00465">
    <property type="entry name" value="EP450IV"/>
</dbReference>
<dbReference type="PANTHER" id="PTHR24291">
    <property type="entry name" value="CYTOCHROME P450 FAMILY 4"/>
    <property type="match status" value="1"/>
</dbReference>
<keyword evidence="9" id="KW-1185">Reference proteome</keyword>
<evidence type="ECO:0000256" key="2">
    <source>
        <dbReference type="ARBA" id="ARBA00022617"/>
    </source>
</evidence>
<evidence type="ECO:0000256" key="4">
    <source>
        <dbReference type="ARBA" id="ARBA00023002"/>
    </source>
</evidence>
<comment type="similarity">
    <text evidence="1 7">Belongs to the cytochrome P450 family.</text>
</comment>
<evidence type="ECO:0000256" key="1">
    <source>
        <dbReference type="ARBA" id="ARBA00010617"/>
    </source>
</evidence>
<dbReference type="Gene3D" id="1.10.630.10">
    <property type="entry name" value="Cytochrome P450"/>
    <property type="match status" value="1"/>
</dbReference>